<dbReference type="SUPFAM" id="SSF53850">
    <property type="entry name" value="Periplasmic binding protein-like II"/>
    <property type="match status" value="1"/>
</dbReference>
<keyword evidence="1" id="KW-0732">Signal</keyword>
<feature type="domain" description="ABC-type glycine betaine transport system substrate-binding" evidence="2">
    <location>
        <begin position="28"/>
        <end position="310"/>
    </location>
</feature>
<proteinExistence type="predicted"/>
<feature type="chain" id="PRO_5045684068" evidence="1">
    <location>
        <begin position="26"/>
        <end position="332"/>
    </location>
</feature>
<dbReference type="EMBL" id="JAUKWQ010000008">
    <property type="protein sequence ID" value="MDO1584381.1"/>
    <property type="molecule type" value="Genomic_DNA"/>
</dbReference>
<protein>
    <submittedName>
        <fullName evidence="3">Glycine betaine ABC transporter substrate-binding protein</fullName>
    </submittedName>
</protein>
<feature type="signal peptide" evidence="1">
    <location>
        <begin position="1"/>
        <end position="25"/>
    </location>
</feature>
<evidence type="ECO:0000259" key="2">
    <source>
        <dbReference type="Pfam" id="PF04069"/>
    </source>
</evidence>
<gene>
    <name evidence="3" type="ORF">Q2T52_20020</name>
</gene>
<reference evidence="3" key="1">
    <citation type="journal article" date="2015" name="Int. J. Syst. Evol. Microbiol.">
        <title>Rhizobium oryzicola sp. nov., potential plant-growth-promoting endophytic bacteria isolated from rice roots.</title>
        <authorList>
            <person name="Zhang X.X."/>
            <person name="Gao J.S."/>
            <person name="Cao Y.H."/>
            <person name="Sheirdil R.A."/>
            <person name="Wang X.C."/>
            <person name="Zhang L."/>
        </authorList>
    </citation>
    <scope>NUCLEOTIDE SEQUENCE</scope>
    <source>
        <strain evidence="3">05753</strain>
    </source>
</reference>
<reference evidence="3" key="2">
    <citation type="submission" date="2023-07" db="EMBL/GenBank/DDBJ databases">
        <authorList>
            <person name="Sun H."/>
        </authorList>
    </citation>
    <scope>NUCLEOTIDE SEQUENCE</scope>
    <source>
        <strain evidence="3">05753</strain>
    </source>
</reference>
<dbReference type="RefSeq" id="WP_302078621.1">
    <property type="nucleotide sequence ID" value="NZ_JAUKWQ010000008.1"/>
</dbReference>
<organism evidence="3 4">
    <name type="scientific">Rhizobium oryzicola</name>
    <dbReference type="NCBI Taxonomy" id="1232668"/>
    <lineage>
        <taxon>Bacteria</taxon>
        <taxon>Pseudomonadati</taxon>
        <taxon>Pseudomonadota</taxon>
        <taxon>Alphaproteobacteria</taxon>
        <taxon>Hyphomicrobiales</taxon>
        <taxon>Rhizobiaceae</taxon>
        <taxon>Rhizobium/Agrobacterium group</taxon>
        <taxon>Rhizobium</taxon>
    </lineage>
</organism>
<dbReference type="Gene3D" id="3.40.190.100">
    <property type="entry name" value="Glycine betaine-binding periplasmic protein, domain 2"/>
    <property type="match status" value="1"/>
</dbReference>
<dbReference type="Proteomes" id="UP001169006">
    <property type="component" value="Unassembled WGS sequence"/>
</dbReference>
<evidence type="ECO:0000313" key="3">
    <source>
        <dbReference type="EMBL" id="MDO1584381.1"/>
    </source>
</evidence>
<name>A0ABT8T167_9HYPH</name>
<evidence type="ECO:0000313" key="4">
    <source>
        <dbReference type="Proteomes" id="UP001169006"/>
    </source>
</evidence>
<keyword evidence="4" id="KW-1185">Reference proteome</keyword>
<comment type="caution">
    <text evidence="3">The sequence shown here is derived from an EMBL/GenBank/DDBJ whole genome shotgun (WGS) entry which is preliminary data.</text>
</comment>
<accession>A0ABT8T167</accession>
<dbReference type="PROSITE" id="PS51257">
    <property type="entry name" value="PROKAR_LIPOPROTEIN"/>
    <property type="match status" value="1"/>
</dbReference>
<evidence type="ECO:0000256" key="1">
    <source>
        <dbReference type="SAM" id="SignalP"/>
    </source>
</evidence>
<dbReference type="InterPro" id="IPR007210">
    <property type="entry name" value="ABC_Gly_betaine_transp_sub-bd"/>
</dbReference>
<dbReference type="Pfam" id="PF04069">
    <property type="entry name" value="OpuAC"/>
    <property type="match status" value="1"/>
</dbReference>
<sequence length="332" mass="35637">MIRASLLAAGGLLASFLAGVPSAYACGNVSIAEMNWNSAGVAAHVDRLILSLGFGCTAELIPGDTVSTFATMNESGQPDIAPELWVNALRSQLEPAFAQGRLVIGAEILADGAIEGWWIPKFLADAHPEIRTVQDALKQPNLFPDPSNPSQGAVRNCPSGWSCQITTENLYRALNAKDKGFSLVGSGSAAELDASLEKAFAEKTGWLGYYWAPTAIFGKHQMVKLSMGVPFDKAEWDGCTSVKDCANPKPNSYPTSQAFTVVTRRFADSAGPALAYLKARQWGNGTLNTLLAWQSEHNASNEQTALYFLKSHEDIWSAWLTPDIADKVKAGL</sequence>